<dbReference type="InterPro" id="IPR051494">
    <property type="entry name" value="BSD_domain-containing"/>
</dbReference>
<sequence>MFRALSITDWLGGDNKAQYAASEERQLLTPGVEDLEAPPGGVSEGAGAVLEQAKGMGSYLRDVATSATKKVSNTMRETAQTIKKSVEEHKIDNLLDMTIIGNFKKEQEKFVKEKKLKKSDSALPPWAGHNDEETVRHQILSLSEERRNFIRDPPAGVQFNFDFDAIAPVAIVMLQEDELLSKMRFELVPKLVKEDQFWRNYFYRVSLIKQSAQLSSLAVRQAENSKEELEHHLRKSITVTDSTLSKTSPVPMKKQNESAEVHTLDKISTSPVANEFVSDAYDTSSLNQEDFLRGMEQLGMSGDQTASIEAGDIPEWEKELQRELQEFEIVDVKANVSDAWEKEIEEMLQEDD</sequence>
<evidence type="ECO:0000256" key="2">
    <source>
        <dbReference type="ARBA" id="ARBA00058614"/>
    </source>
</evidence>
<reference evidence="7 8" key="1">
    <citation type="journal article" date="2018" name="Nat. Ecol. Evol.">
        <title>Shark genomes provide insights into elasmobranch evolution and the origin of vertebrates.</title>
        <authorList>
            <person name="Hara Y"/>
            <person name="Yamaguchi K"/>
            <person name="Onimaru K"/>
            <person name="Kadota M"/>
            <person name="Koyanagi M"/>
            <person name="Keeley SD"/>
            <person name="Tatsumi K"/>
            <person name="Tanaka K"/>
            <person name="Motone F"/>
            <person name="Kageyama Y"/>
            <person name="Nozu R"/>
            <person name="Adachi N"/>
            <person name="Nishimura O"/>
            <person name="Nakagawa R"/>
            <person name="Tanegashima C"/>
            <person name="Kiyatake I"/>
            <person name="Matsumoto R"/>
            <person name="Murakumo K"/>
            <person name="Nishida K"/>
            <person name="Terakita A"/>
            <person name="Kuratani S"/>
            <person name="Sato K"/>
            <person name="Hyodo S Kuraku.S."/>
        </authorList>
    </citation>
    <scope>NUCLEOTIDE SEQUENCE [LARGE SCALE GENOMIC DNA]</scope>
</reference>
<comment type="subunit">
    <text evidence="3">Interacts (via phosphorylated form and BSD domain) with AKT1; this interaction is enhanced in a mTORC2-mediated manner in response to epidermal growth factor (EGF) stimulation and activates AKT1.</text>
</comment>
<dbReference type="PANTHER" id="PTHR16019:SF6">
    <property type="entry name" value="SYNAPSE-ASSOCIATED PROTEIN 1"/>
    <property type="match status" value="1"/>
</dbReference>
<proteinExistence type="predicted"/>
<protein>
    <recommendedName>
        <fullName evidence="4">Synapse-associated protein 1</fullName>
    </recommendedName>
    <alternativeName>
        <fullName evidence="5">BSD domain-containing signal transducer and Akt interactor protein</fullName>
    </alternativeName>
</protein>
<dbReference type="PROSITE" id="PS50858">
    <property type="entry name" value="BSD"/>
    <property type="match status" value="1"/>
</dbReference>
<dbReference type="GO" id="GO:0005794">
    <property type="term" value="C:Golgi apparatus"/>
    <property type="evidence" value="ECO:0007669"/>
    <property type="project" value="TreeGrafter"/>
</dbReference>
<keyword evidence="8" id="KW-1185">Reference proteome</keyword>
<dbReference type="GO" id="GO:0032869">
    <property type="term" value="P:cellular response to insulin stimulus"/>
    <property type="evidence" value="ECO:0007669"/>
    <property type="project" value="UniProtKB-ARBA"/>
</dbReference>
<dbReference type="EMBL" id="BFAA01005487">
    <property type="protein sequence ID" value="GCB64737.1"/>
    <property type="molecule type" value="Genomic_DNA"/>
</dbReference>
<feature type="domain" description="BSD" evidence="6">
    <location>
        <begin position="157"/>
        <end position="209"/>
    </location>
</feature>
<dbReference type="OMA" id="GVDFAWD"/>
<dbReference type="InterPro" id="IPR035925">
    <property type="entry name" value="BSD_dom_sf"/>
</dbReference>
<dbReference type="GO" id="GO:0071364">
    <property type="term" value="P:cellular response to epidermal growth factor stimulus"/>
    <property type="evidence" value="ECO:0007669"/>
    <property type="project" value="UniProtKB-ARBA"/>
</dbReference>
<evidence type="ECO:0000313" key="8">
    <source>
        <dbReference type="Proteomes" id="UP000288216"/>
    </source>
</evidence>
<name>A0A401NV50_SCYTO</name>
<dbReference type="FunFam" id="1.10.3970.10:FF:000001">
    <property type="entry name" value="synapse-associated protein 1 isoform X1"/>
    <property type="match status" value="1"/>
</dbReference>
<dbReference type="InterPro" id="IPR005607">
    <property type="entry name" value="BSD_dom"/>
</dbReference>
<dbReference type="GO" id="GO:0005634">
    <property type="term" value="C:nucleus"/>
    <property type="evidence" value="ECO:0007669"/>
    <property type="project" value="TreeGrafter"/>
</dbReference>
<accession>A0A401NV50</accession>
<dbReference type="OrthoDB" id="47923at2759"/>
<evidence type="ECO:0000256" key="5">
    <source>
        <dbReference type="ARBA" id="ARBA00075325"/>
    </source>
</evidence>
<evidence type="ECO:0000256" key="1">
    <source>
        <dbReference type="ARBA" id="ARBA00022553"/>
    </source>
</evidence>
<dbReference type="PANTHER" id="PTHR16019">
    <property type="entry name" value="SYNAPSE-ASSOCIATED PROTEIN"/>
    <property type="match status" value="1"/>
</dbReference>
<evidence type="ECO:0000256" key="3">
    <source>
        <dbReference type="ARBA" id="ARBA00065448"/>
    </source>
</evidence>
<comment type="function">
    <text evidence="2">Plays a role in adipocyte differentiation by promoting mTORC2-mediated phosphorylation of AKT1 at 'Ser-473' after growth factor stimulation.</text>
</comment>
<evidence type="ECO:0000313" key="7">
    <source>
        <dbReference type="EMBL" id="GCB64737.1"/>
    </source>
</evidence>
<gene>
    <name evidence="7" type="ORF">scyTo_0011792</name>
</gene>
<keyword evidence="1" id="KW-0597">Phosphoprotein</keyword>
<dbReference type="GO" id="GO:0045202">
    <property type="term" value="C:synapse"/>
    <property type="evidence" value="ECO:0007669"/>
    <property type="project" value="TreeGrafter"/>
</dbReference>
<dbReference type="GO" id="GO:0045600">
    <property type="term" value="P:positive regulation of fat cell differentiation"/>
    <property type="evidence" value="ECO:0007669"/>
    <property type="project" value="UniProtKB-ARBA"/>
</dbReference>
<dbReference type="Gene3D" id="1.10.3970.10">
    <property type="entry name" value="BSD domain"/>
    <property type="match status" value="1"/>
</dbReference>
<dbReference type="Proteomes" id="UP000288216">
    <property type="component" value="Unassembled WGS sequence"/>
</dbReference>
<evidence type="ECO:0000256" key="4">
    <source>
        <dbReference type="ARBA" id="ARBA00068563"/>
    </source>
</evidence>
<dbReference type="GO" id="GO:0038203">
    <property type="term" value="P:TORC2 signaling"/>
    <property type="evidence" value="ECO:0007669"/>
    <property type="project" value="UniProtKB-ARBA"/>
</dbReference>
<dbReference type="SUPFAM" id="SSF140383">
    <property type="entry name" value="BSD domain-like"/>
    <property type="match status" value="1"/>
</dbReference>
<dbReference type="STRING" id="75743.A0A401NV50"/>
<comment type="caution">
    <text evidence="7">The sequence shown here is derived from an EMBL/GenBank/DDBJ whole genome shotgun (WGS) entry which is preliminary data.</text>
</comment>
<evidence type="ECO:0000259" key="6">
    <source>
        <dbReference type="PROSITE" id="PS50858"/>
    </source>
</evidence>
<dbReference type="SMART" id="SM00751">
    <property type="entry name" value="BSD"/>
    <property type="match status" value="1"/>
</dbReference>
<dbReference type="GO" id="GO:0048172">
    <property type="term" value="P:regulation of short-term neuronal synaptic plasticity"/>
    <property type="evidence" value="ECO:0007669"/>
    <property type="project" value="TreeGrafter"/>
</dbReference>
<dbReference type="AlphaFoldDB" id="A0A401NV50"/>
<organism evidence="7 8">
    <name type="scientific">Scyliorhinus torazame</name>
    <name type="common">Cloudy catshark</name>
    <name type="synonym">Catulus torazame</name>
    <dbReference type="NCBI Taxonomy" id="75743"/>
    <lineage>
        <taxon>Eukaryota</taxon>
        <taxon>Metazoa</taxon>
        <taxon>Chordata</taxon>
        <taxon>Craniata</taxon>
        <taxon>Vertebrata</taxon>
        <taxon>Chondrichthyes</taxon>
        <taxon>Elasmobranchii</taxon>
        <taxon>Galeomorphii</taxon>
        <taxon>Galeoidea</taxon>
        <taxon>Carcharhiniformes</taxon>
        <taxon>Scyliorhinidae</taxon>
        <taxon>Scyliorhinus</taxon>
    </lineage>
</organism>
<dbReference type="Pfam" id="PF03909">
    <property type="entry name" value="BSD"/>
    <property type="match status" value="1"/>
</dbReference>